<name>A0A182T1T1_9DIPT</name>
<dbReference type="AlphaFoldDB" id="A0A182T1T1"/>
<evidence type="ECO:0000256" key="1">
    <source>
        <dbReference type="ARBA" id="ARBA00023180"/>
    </source>
</evidence>
<dbReference type="InterPro" id="IPR029058">
    <property type="entry name" value="AB_hydrolase_fold"/>
</dbReference>
<evidence type="ECO:0000313" key="3">
    <source>
        <dbReference type="EnsemblMetazoa" id="AMAM017901-PA"/>
    </source>
</evidence>
<keyword evidence="1" id="KW-0325">Glycoprotein</keyword>
<dbReference type="InterPro" id="IPR002018">
    <property type="entry name" value="CarbesteraseB"/>
</dbReference>
<reference evidence="4" key="1">
    <citation type="submission" date="2013-09" db="EMBL/GenBank/DDBJ databases">
        <title>The Genome Sequence of Anopheles maculatus species B.</title>
        <authorList>
            <consortium name="The Broad Institute Genomics Platform"/>
            <person name="Neafsey D.E."/>
            <person name="Besansky N."/>
            <person name="Howell P."/>
            <person name="Walton C."/>
            <person name="Young S.K."/>
            <person name="Zeng Q."/>
            <person name="Gargeya S."/>
            <person name="Fitzgerald M."/>
            <person name="Haas B."/>
            <person name="Abouelleil A."/>
            <person name="Allen A.W."/>
            <person name="Alvarado L."/>
            <person name="Arachchi H.M."/>
            <person name="Berlin A.M."/>
            <person name="Chapman S.B."/>
            <person name="Gainer-Dewar J."/>
            <person name="Goldberg J."/>
            <person name="Griggs A."/>
            <person name="Gujja S."/>
            <person name="Hansen M."/>
            <person name="Howarth C."/>
            <person name="Imamovic A."/>
            <person name="Ireland A."/>
            <person name="Larimer J."/>
            <person name="McCowan C."/>
            <person name="Murphy C."/>
            <person name="Pearson M."/>
            <person name="Poon T.W."/>
            <person name="Priest M."/>
            <person name="Roberts A."/>
            <person name="Saif S."/>
            <person name="Shea T."/>
            <person name="Sisk P."/>
            <person name="Sykes S."/>
            <person name="Wortman J."/>
            <person name="Nusbaum C."/>
            <person name="Birren B."/>
        </authorList>
    </citation>
    <scope>NUCLEOTIDE SEQUENCE [LARGE SCALE GENOMIC DNA]</scope>
    <source>
        <strain evidence="4">maculatus3</strain>
    </source>
</reference>
<dbReference type="Pfam" id="PF00135">
    <property type="entry name" value="COesterase"/>
    <property type="match status" value="1"/>
</dbReference>
<dbReference type="SUPFAM" id="SSF53474">
    <property type="entry name" value="alpha/beta-Hydrolases"/>
    <property type="match status" value="1"/>
</dbReference>
<dbReference type="PANTHER" id="PTHR11559">
    <property type="entry name" value="CARBOXYLESTERASE"/>
    <property type="match status" value="1"/>
</dbReference>
<protein>
    <submittedName>
        <fullName evidence="3">COesterase domain-containing protein</fullName>
    </submittedName>
</protein>
<dbReference type="EnsemblMetazoa" id="AMAM017901-RA">
    <property type="protein sequence ID" value="AMAM017901-PA"/>
    <property type="gene ID" value="AMAM017901"/>
</dbReference>
<dbReference type="Gene3D" id="3.40.50.1820">
    <property type="entry name" value="alpha/beta hydrolase"/>
    <property type="match status" value="1"/>
</dbReference>
<dbReference type="Proteomes" id="UP000075901">
    <property type="component" value="Unassembled WGS sequence"/>
</dbReference>
<evidence type="ECO:0000313" key="4">
    <source>
        <dbReference type="Proteomes" id="UP000075901"/>
    </source>
</evidence>
<dbReference type="InterPro" id="IPR050309">
    <property type="entry name" value="Type-B_Carboxylest/Lipase"/>
</dbReference>
<dbReference type="VEuPathDB" id="VectorBase:AMAM017901"/>
<accession>A0A182T1T1</accession>
<reference evidence="3" key="2">
    <citation type="submission" date="2020-05" db="UniProtKB">
        <authorList>
            <consortium name="EnsemblMetazoa"/>
        </authorList>
    </citation>
    <scope>IDENTIFICATION</scope>
    <source>
        <strain evidence="3">maculatus3</strain>
    </source>
</reference>
<keyword evidence="4" id="KW-1185">Reference proteome</keyword>
<sequence>MFAIPSHSAPLYMYIFSHLGELNKYREEMKVPADQIGACHADDLYYLFRCVTASCKRLVRMFNEFLILSSSIYNTDAVQDHTETGRFREYLCNLWVNFARFGNPHATIVDWTPVERVTMGDESASFYPAAMNLKDIGDCKMTTDFFYERFQFWKNLYEKFNGTHLMPKVE</sequence>
<feature type="domain" description="Carboxylesterase type B" evidence="2">
    <location>
        <begin position="6"/>
        <end position="118"/>
    </location>
</feature>
<organism evidence="3 4">
    <name type="scientific">Anopheles maculatus</name>
    <dbReference type="NCBI Taxonomy" id="74869"/>
    <lineage>
        <taxon>Eukaryota</taxon>
        <taxon>Metazoa</taxon>
        <taxon>Ecdysozoa</taxon>
        <taxon>Arthropoda</taxon>
        <taxon>Hexapoda</taxon>
        <taxon>Insecta</taxon>
        <taxon>Pterygota</taxon>
        <taxon>Neoptera</taxon>
        <taxon>Endopterygota</taxon>
        <taxon>Diptera</taxon>
        <taxon>Nematocera</taxon>
        <taxon>Culicoidea</taxon>
        <taxon>Culicidae</taxon>
        <taxon>Anophelinae</taxon>
        <taxon>Anopheles</taxon>
        <taxon>Anopheles maculatus group</taxon>
    </lineage>
</organism>
<proteinExistence type="predicted"/>
<evidence type="ECO:0000259" key="2">
    <source>
        <dbReference type="Pfam" id="PF00135"/>
    </source>
</evidence>